<proteinExistence type="predicted"/>
<name>C3MM91_SACI2</name>
<evidence type="ECO:0000256" key="1">
    <source>
        <dbReference type="ARBA" id="ARBA00022679"/>
    </source>
</evidence>
<dbReference type="OrthoDB" id="131038at2157"/>
<dbReference type="GO" id="GO:0016757">
    <property type="term" value="F:glycosyltransferase activity"/>
    <property type="evidence" value="ECO:0007669"/>
    <property type="project" value="InterPro"/>
</dbReference>
<keyword evidence="1 3" id="KW-0808">Transferase</keyword>
<dbReference type="SUPFAM" id="SSF53756">
    <property type="entry name" value="UDP-Glycosyltransferase/glycogen phosphorylase"/>
    <property type="match status" value="1"/>
</dbReference>
<dbReference type="InterPro" id="IPR001296">
    <property type="entry name" value="Glyco_trans_1"/>
</dbReference>
<accession>C3MM91</accession>
<dbReference type="PANTHER" id="PTHR46401">
    <property type="entry name" value="GLYCOSYLTRANSFERASE WBBK-RELATED"/>
    <property type="match status" value="1"/>
</dbReference>
<reference evidence="3 4" key="1">
    <citation type="journal article" date="2009" name="Proc. Natl. Acad. Sci. U.S.A.">
        <title>Biogeography of the Sulfolobus islandicus pan-genome.</title>
        <authorList>
            <person name="Reno M.L."/>
            <person name="Held N.L."/>
            <person name="Fields C.J."/>
            <person name="Burke P.V."/>
            <person name="Whitaker R.J."/>
        </authorList>
    </citation>
    <scope>NUCLEOTIDE SEQUENCE [LARGE SCALE GENOMIC DNA]</scope>
    <source>
        <strain evidence="4">L.S.2.15 / Lassen #1</strain>
    </source>
</reference>
<dbReference type="AlphaFoldDB" id="C3MM91"/>
<dbReference type="EMBL" id="CP001399">
    <property type="protein sequence ID" value="ACP34714.1"/>
    <property type="molecule type" value="Genomic_DNA"/>
</dbReference>
<sequence>MSNGTSIKNIRTRAIYLTPSSTPNRGGMRYILSIINQCNFDERKIIYIDSTSVFSWIKNVLKYLRENVSQNELNIVFIRGAPVLDSIGPILFKLFFNRNIKLIAPLFHLNPLSQSKNRYDKSTIIFSFMQRIGAFLEILLADIFLTENTYISKYIRKFRKNAKVIVKQLGITKNYIPNIEQILTADKDIDFLYVGGLDKSKGVEDILRAFKPISKDHSLIIAGYGSKDWLERLINRKYNLENVSIYTNISEEEKFKLYLRSKVYVFPSVADGIPITFHEAWAYGNLIVTYMLPTYIDIKDRIFGVPQLNIEKLREKMVYVLSNYDKYKELIVSNYWYAVKNSNSPENVQEICDKIYRYLNIS</sequence>
<dbReference type="HOGENOM" id="CLU_764237_0_0_2"/>
<evidence type="ECO:0000313" key="3">
    <source>
        <dbReference type="EMBL" id="ACP34714.1"/>
    </source>
</evidence>
<evidence type="ECO:0000259" key="2">
    <source>
        <dbReference type="Pfam" id="PF00534"/>
    </source>
</evidence>
<gene>
    <name evidence="3" type="ordered locus">LS215_0627</name>
</gene>
<dbReference type="CAZy" id="GT4">
    <property type="family name" value="Glycosyltransferase Family 4"/>
</dbReference>
<evidence type="ECO:0000313" key="4">
    <source>
        <dbReference type="Proteomes" id="UP000001747"/>
    </source>
</evidence>
<dbReference type="Proteomes" id="UP000001747">
    <property type="component" value="Chromosome"/>
</dbReference>
<dbReference type="GeneID" id="7798794"/>
<dbReference type="PANTHER" id="PTHR46401:SF2">
    <property type="entry name" value="GLYCOSYLTRANSFERASE WBBK-RELATED"/>
    <property type="match status" value="1"/>
</dbReference>
<dbReference type="KEGG" id="sis:LS215_0627"/>
<protein>
    <submittedName>
        <fullName evidence="3">Glycosyl transferase group 1</fullName>
    </submittedName>
</protein>
<dbReference type="CDD" id="cd03801">
    <property type="entry name" value="GT4_PimA-like"/>
    <property type="match status" value="1"/>
</dbReference>
<dbReference type="Pfam" id="PF00534">
    <property type="entry name" value="Glycos_transf_1"/>
    <property type="match status" value="1"/>
</dbReference>
<dbReference type="RefSeq" id="WP_012713128.1">
    <property type="nucleotide sequence ID" value="NC_012589.1"/>
</dbReference>
<feature type="domain" description="Glycosyl transferase family 1" evidence="2">
    <location>
        <begin position="180"/>
        <end position="331"/>
    </location>
</feature>
<organism evidence="3 4">
    <name type="scientific">Saccharolobus islandicus (strain L.S.2.15 / Lassen #1)</name>
    <name type="common">Sulfolobus islandicus</name>
    <dbReference type="NCBI Taxonomy" id="429572"/>
    <lineage>
        <taxon>Archaea</taxon>
        <taxon>Thermoproteota</taxon>
        <taxon>Thermoprotei</taxon>
        <taxon>Sulfolobales</taxon>
        <taxon>Sulfolobaceae</taxon>
        <taxon>Saccharolobus</taxon>
    </lineage>
</organism>
<dbReference type="Gene3D" id="3.40.50.2000">
    <property type="entry name" value="Glycogen Phosphorylase B"/>
    <property type="match status" value="1"/>
</dbReference>